<organism evidence="1 2">
    <name type="scientific">Shewanella litorisediminis</name>
    <dbReference type="NCBI Taxonomy" id="1173586"/>
    <lineage>
        <taxon>Bacteria</taxon>
        <taxon>Pseudomonadati</taxon>
        <taxon>Pseudomonadota</taxon>
        <taxon>Gammaproteobacteria</taxon>
        <taxon>Alteromonadales</taxon>
        <taxon>Shewanellaceae</taxon>
        <taxon>Shewanella</taxon>
    </lineage>
</organism>
<name>A0ABX7G0C8_9GAMM</name>
<dbReference type="InterPro" id="IPR051468">
    <property type="entry name" value="Fungal_SecMetab_SDRs"/>
</dbReference>
<protein>
    <submittedName>
        <fullName evidence="1">SDR family oxidoreductase</fullName>
    </submittedName>
</protein>
<dbReference type="SUPFAM" id="SSF51735">
    <property type="entry name" value="NAD(P)-binding Rossmann-fold domains"/>
    <property type="match status" value="1"/>
</dbReference>
<dbReference type="PANTHER" id="PTHR43544">
    <property type="entry name" value="SHORT-CHAIN DEHYDROGENASE/REDUCTASE"/>
    <property type="match status" value="1"/>
</dbReference>
<evidence type="ECO:0000313" key="1">
    <source>
        <dbReference type="EMBL" id="QRH00781.1"/>
    </source>
</evidence>
<dbReference type="Proteomes" id="UP000596252">
    <property type="component" value="Chromosome"/>
</dbReference>
<gene>
    <name evidence="1" type="ORF">JQC75_12950</name>
</gene>
<reference evidence="1 2" key="1">
    <citation type="journal article" date="2012" name="Antonie Van Leeuwenhoek">
        <title>Shewanella litorisediminis sp. nov., a gammaproteobacterium isolated from a tidal flat sediment.</title>
        <authorList>
            <person name="Lee M.H."/>
            <person name="Yoon J.H."/>
        </authorList>
    </citation>
    <scope>NUCLEOTIDE SEQUENCE [LARGE SCALE GENOMIC DNA]</scope>
    <source>
        <strain evidence="1 2">SMK1-12</strain>
    </source>
</reference>
<dbReference type="RefSeq" id="WP_203324489.1">
    <property type="nucleotide sequence ID" value="NZ_CP069213.1"/>
</dbReference>
<proteinExistence type="predicted"/>
<dbReference type="NCBIfam" id="NF006532">
    <property type="entry name" value="PRK09009.1"/>
    <property type="match status" value="1"/>
</dbReference>
<evidence type="ECO:0000313" key="2">
    <source>
        <dbReference type="Proteomes" id="UP000596252"/>
    </source>
</evidence>
<sequence>MKILIVGGSGGIGYAMVKQALARFPDAEVHATYHTPPNTESLYATLSPDGDIARVNWHRLDATDEGGIKALSESFGTLDWLINCVGMLHTGSKGPEKSLSQFDGEFFLHNVKVNALPTLLLAKHFSAKLKFSSAPKMAVVSARVGSISDNRLGGWYSYRASKAALNMLIKTLAVEWQRCLKQGVVLALHPGTTKTRLSEPFQANVPEGKLFLPERVAADLIDIIARAEVCDSGSFLAYDGTAIPW</sequence>
<dbReference type="Gene3D" id="3.40.50.720">
    <property type="entry name" value="NAD(P)-binding Rossmann-like Domain"/>
    <property type="match status" value="1"/>
</dbReference>
<accession>A0ABX7G0C8</accession>
<dbReference type="PANTHER" id="PTHR43544:SF12">
    <property type="entry name" value="NAD(P)-BINDING ROSSMANN-FOLD SUPERFAMILY PROTEIN"/>
    <property type="match status" value="1"/>
</dbReference>
<keyword evidence="2" id="KW-1185">Reference proteome</keyword>
<dbReference type="EMBL" id="CP069213">
    <property type="protein sequence ID" value="QRH00781.1"/>
    <property type="molecule type" value="Genomic_DNA"/>
</dbReference>
<dbReference type="InterPro" id="IPR036291">
    <property type="entry name" value="NAD(P)-bd_dom_sf"/>
</dbReference>
<dbReference type="Pfam" id="PF00106">
    <property type="entry name" value="adh_short"/>
    <property type="match status" value="1"/>
</dbReference>
<dbReference type="PRINTS" id="PR00081">
    <property type="entry name" value="GDHRDH"/>
</dbReference>
<dbReference type="CDD" id="cd05325">
    <property type="entry name" value="carb_red_sniffer_like_SDR_c"/>
    <property type="match status" value="1"/>
</dbReference>
<dbReference type="InterPro" id="IPR002347">
    <property type="entry name" value="SDR_fam"/>
</dbReference>